<keyword evidence="8" id="KW-1185">Reference proteome</keyword>
<evidence type="ECO:0000256" key="5">
    <source>
        <dbReference type="ARBA" id="ARBA00023049"/>
    </source>
</evidence>
<dbReference type="RefSeq" id="WP_380702868.1">
    <property type="nucleotide sequence ID" value="NZ_JBHSAP010000007.1"/>
</dbReference>
<comment type="caution">
    <text evidence="7">The sequence shown here is derived from an EMBL/GenBank/DDBJ whole genome shotgun (WGS) entry which is preliminary data.</text>
</comment>
<feature type="domain" description="MPN" evidence="6">
    <location>
        <begin position="12"/>
        <end position="144"/>
    </location>
</feature>
<dbReference type="CDD" id="cd08070">
    <property type="entry name" value="MPN_like"/>
    <property type="match status" value="1"/>
</dbReference>
<proteinExistence type="predicted"/>
<keyword evidence="1" id="KW-0645">Protease</keyword>
<keyword evidence="5" id="KW-0482">Metalloprotease</keyword>
<evidence type="ECO:0000256" key="4">
    <source>
        <dbReference type="ARBA" id="ARBA00022833"/>
    </source>
</evidence>
<evidence type="ECO:0000259" key="6">
    <source>
        <dbReference type="PROSITE" id="PS50249"/>
    </source>
</evidence>
<accession>A0ABV8JBS4</accession>
<dbReference type="InterPro" id="IPR037518">
    <property type="entry name" value="MPN"/>
</dbReference>
<reference evidence="8" key="1">
    <citation type="journal article" date="2019" name="Int. J. Syst. Evol. Microbiol.">
        <title>The Global Catalogue of Microorganisms (GCM) 10K type strain sequencing project: providing services to taxonomists for standard genome sequencing and annotation.</title>
        <authorList>
            <consortium name="The Broad Institute Genomics Platform"/>
            <consortium name="The Broad Institute Genome Sequencing Center for Infectious Disease"/>
            <person name="Wu L."/>
            <person name="Ma J."/>
        </authorList>
    </citation>
    <scope>NUCLEOTIDE SEQUENCE [LARGE SCALE GENOMIC DNA]</scope>
    <source>
        <strain evidence="8">IBRC-M 10813</strain>
    </source>
</reference>
<dbReference type="PROSITE" id="PS50249">
    <property type="entry name" value="MPN"/>
    <property type="match status" value="1"/>
</dbReference>
<dbReference type="Pfam" id="PF14464">
    <property type="entry name" value="Prok-JAB"/>
    <property type="match status" value="1"/>
</dbReference>
<evidence type="ECO:0000256" key="1">
    <source>
        <dbReference type="ARBA" id="ARBA00022670"/>
    </source>
</evidence>
<dbReference type="InterPro" id="IPR028090">
    <property type="entry name" value="JAB_dom_prok"/>
</dbReference>
<keyword evidence="2" id="KW-0479">Metal-binding</keyword>
<evidence type="ECO:0000313" key="8">
    <source>
        <dbReference type="Proteomes" id="UP001595843"/>
    </source>
</evidence>
<dbReference type="EMBL" id="JBHSAP010000007">
    <property type="protein sequence ID" value="MFC4076216.1"/>
    <property type="molecule type" value="Genomic_DNA"/>
</dbReference>
<keyword evidence="3" id="KW-0378">Hydrolase</keyword>
<evidence type="ECO:0000313" key="7">
    <source>
        <dbReference type="EMBL" id="MFC4076216.1"/>
    </source>
</evidence>
<dbReference type="InterPro" id="IPR051929">
    <property type="entry name" value="VirAsm_ModProt"/>
</dbReference>
<dbReference type="Proteomes" id="UP001595843">
    <property type="component" value="Unassembled WGS sequence"/>
</dbReference>
<dbReference type="SMART" id="SM00232">
    <property type="entry name" value="JAB_MPN"/>
    <property type="match status" value="1"/>
</dbReference>
<dbReference type="SUPFAM" id="SSF102712">
    <property type="entry name" value="JAB1/MPN domain"/>
    <property type="match status" value="1"/>
</dbReference>
<name>A0ABV8JBS4_9BACL</name>
<dbReference type="PANTHER" id="PTHR34858:SF1">
    <property type="entry name" value="CYSO-CYSTEINE PEPTIDASE"/>
    <property type="match status" value="1"/>
</dbReference>
<dbReference type="Gene3D" id="3.40.140.10">
    <property type="entry name" value="Cytidine Deaminase, domain 2"/>
    <property type="match status" value="1"/>
</dbReference>
<evidence type="ECO:0000256" key="2">
    <source>
        <dbReference type="ARBA" id="ARBA00022723"/>
    </source>
</evidence>
<keyword evidence="4" id="KW-0862">Zinc</keyword>
<gene>
    <name evidence="7" type="ORF">ACFOUO_05260</name>
</gene>
<evidence type="ECO:0000256" key="3">
    <source>
        <dbReference type="ARBA" id="ARBA00022801"/>
    </source>
</evidence>
<dbReference type="InterPro" id="IPR000555">
    <property type="entry name" value="JAMM/MPN+_dom"/>
</dbReference>
<protein>
    <submittedName>
        <fullName evidence="7">Mov34/MPN/PAD-1 family protein</fullName>
    </submittedName>
</protein>
<dbReference type="PANTHER" id="PTHR34858">
    <property type="entry name" value="CYSO-CYSTEINE PEPTIDASE"/>
    <property type="match status" value="1"/>
</dbReference>
<sequence>MASSAITLSKGITIQAGVIQALEDHCRQQIPKEGCGILAGSGEEISRFFPIPNQDDSTRSFSFEPRAYLETLKDIRRQDLEWLGILHSHPHTDPYPSLRDVNQWYYPELLSWILSFKGHQPRLSAYFIRDRQITPVIYRVVPNRSINRS</sequence>
<organism evidence="7 8">
    <name type="scientific">Salinithrix halophila</name>
    <dbReference type="NCBI Taxonomy" id="1485204"/>
    <lineage>
        <taxon>Bacteria</taxon>
        <taxon>Bacillati</taxon>
        <taxon>Bacillota</taxon>
        <taxon>Bacilli</taxon>
        <taxon>Bacillales</taxon>
        <taxon>Thermoactinomycetaceae</taxon>
        <taxon>Salinithrix</taxon>
    </lineage>
</organism>